<proteinExistence type="predicted"/>
<dbReference type="PANTHER" id="PTHR23100">
    <property type="entry name" value="ARGININE BIOSYNTHESIS BIFUNCTIONAL PROTEIN ARGJ"/>
    <property type="match status" value="1"/>
</dbReference>
<evidence type="ECO:0000313" key="3">
    <source>
        <dbReference type="EMBL" id="GJN08255.1"/>
    </source>
</evidence>
<evidence type="ECO:0000313" key="4">
    <source>
        <dbReference type="Proteomes" id="UP001054889"/>
    </source>
</evidence>
<dbReference type="Proteomes" id="UP001054889">
    <property type="component" value="Unassembled WGS sequence"/>
</dbReference>
<dbReference type="Gene3D" id="3.60.70.12">
    <property type="entry name" value="L-amino peptidase D-ALA esterase/amidase"/>
    <property type="match status" value="1"/>
</dbReference>
<dbReference type="SUPFAM" id="SSF56266">
    <property type="entry name" value="DmpA/ArgJ-like"/>
    <property type="match status" value="1"/>
</dbReference>
<organism evidence="3 4">
    <name type="scientific">Eleusine coracana subsp. coracana</name>
    <dbReference type="NCBI Taxonomy" id="191504"/>
    <lineage>
        <taxon>Eukaryota</taxon>
        <taxon>Viridiplantae</taxon>
        <taxon>Streptophyta</taxon>
        <taxon>Embryophyta</taxon>
        <taxon>Tracheophyta</taxon>
        <taxon>Spermatophyta</taxon>
        <taxon>Magnoliopsida</taxon>
        <taxon>Liliopsida</taxon>
        <taxon>Poales</taxon>
        <taxon>Poaceae</taxon>
        <taxon>PACMAD clade</taxon>
        <taxon>Chloridoideae</taxon>
        <taxon>Cynodonteae</taxon>
        <taxon>Eleusininae</taxon>
        <taxon>Eleusine</taxon>
    </lineage>
</organism>
<sequence length="139" mass="14207">MPPQSLLLLHSRAPLQPRPYRMSSPVTARRVVVCSAASAEGFIPAAPILLPEGPWRQVTDGIGKGPGIAGLRGEGGVTAAKGFKAAGIYGGLRAKGEKPDLALVACDVDATVAGAFTTNVVAAAPVLYCKRVLGSCRAD</sequence>
<dbReference type="InterPro" id="IPR002813">
    <property type="entry name" value="Arg_biosynth_ArgJ"/>
</dbReference>
<dbReference type="PANTHER" id="PTHR23100:SF0">
    <property type="entry name" value="ARGININE BIOSYNTHESIS BIFUNCTIONAL PROTEIN ARGJ, MITOCHONDRIAL"/>
    <property type="match status" value="1"/>
</dbReference>
<accession>A0AAV5DCX3</accession>
<keyword evidence="2" id="KW-0511">Multifunctional enzyme</keyword>
<dbReference type="GO" id="GO:0006526">
    <property type="term" value="P:L-arginine biosynthetic process"/>
    <property type="evidence" value="ECO:0007669"/>
    <property type="project" value="UniProtKB-KW"/>
</dbReference>
<keyword evidence="4" id="KW-1185">Reference proteome</keyword>
<dbReference type="Pfam" id="PF01960">
    <property type="entry name" value="ArgJ"/>
    <property type="match status" value="1"/>
</dbReference>
<dbReference type="EMBL" id="BQKI01000015">
    <property type="protein sequence ID" value="GJN08255.1"/>
    <property type="molecule type" value="Genomic_DNA"/>
</dbReference>
<keyword evidence="1" id="KW-0028">Amino-acid biosynthesis</keyword>
<name>A0AAV5DCX3_ELECO</name>
<dbReference type="AlphaFoldDB" id="A0AAV5DCX3"/>
<keyword evidence="1" id="KW-0055">Arginine biosynthesis</keyword>
<reference evidence="3" key="2">
    <citation type="submission" date="2021-12" db="EMBL/GenBank/DDBJ databases">
        <title>Resequencing data analysis of finger millet.</title>
        <authorList>
            <person name="Hatakeyama M."/>
            <person name="Aluri S."/>
            <person name="Balachadran M.T."/>
            <person name="Sivarajan S.R."/>
            <person name="Poveda L."/>
            <person name="Shimizu-Inatsugi R."/>
            <person name="Schlapbach R."/>
            <person name="Sreeman S.M."/>
            <person name="Shimizu K.K."/>
        </authorList>
    </citation>
    <scope>NUCLEOTIDE SEQUENCE</scope>
</reference>
<dbReference type="GO" id="GO:0004358">
    <property type="term" value="F:L-glutamate N-acetyltransferase activity, acting on acetyl-L-ornithine as donor"/>
    <property type="evidence" value="ECO:0007669"/>
    <property type="project" value="InterPro"/>
</dbReference>
<dbReference type="InterPro" id="IPR016117">
    <property type="entry name" value="ArgJ-like_dom_sf"/>
</dbReference>
<dbReference type="GO" id="GO:0006592">
    <property type="term" value="P:ornithine biosynthetic process"/>
    <property type="evidence" value="ECO:0007669"/>
    <property type="project" value="TreeGrafter"/>
</dbReference>
<gene>
    <name evidence="3" type="primary">ga26161</name>
    <name evidence="3" type="ORF">PR202_ga26161</name>
</gene>
<evidence type="ECO:0000256" key="1">
    <source>
        <dbReference type="ARBA" id="ARBA00022571"/>
    </source>
</evidence>
<comment type="caution">
    <text evidence="3">The sequence shown here is derived from an EMBL/GenBank/DDBJ whole genome shotgun (WGS) entry which is preliminary data.</text>
</comment>
<protein>
    <submittedName>
        <fullName evidence="3">Uncharacterized protein</fullName>
    </submittedName>
</protein>
<dbReference type="GO" id="GO:0004042">
    <property type="term" value="F:L-glutamate N-acetyltransferase activity"/>
    <property type="evidence" value="ECO:0007669"/>
    <property type="project" value="TreeGrafter"/>
</dbReference>
<reference evidence="3" key="1">
    <citation type="journal article" date="2018" name="DNA Res.">
        <title>Multiple hybrid de novo genome assembly of finger millet, an orphan allotetraploid crop.</title>
        <authorList>
            <person name="Hatakeyama M."/>
            <person name="Aluri S."/>
            <person name="Balachadran M.T."/>
            <person name="Sivarajan S.R."/>
            <person name="Patrignani A."/>
            <person name="Gruter S."/>
            <person name="Poveda L."/>
            <person name="Shimizu-Inatsugi R."/>
            <person name="Baeten J."/>
            <person name="Francoijs K.J."/>
            <person name="Nataraja K.N."/>
            <person name="Reddy Y.A.N."/>
            <person name="Phadnis S."/>
            <person name="Ravikumar R.L."/>
            <person name="Schlapbach R."/>
            <person name="Sreeman S.M."/>
            <person name="Shimizu K.K."/>
        </authorList>
    </citation>
    <scope>NUCLEOTIDE SEQUENCE</scope>
</reference>
<evidence type="ECO:0000256" key="2">
    <source>
        <dbReference type="ARBA" id="ARBA00023268"/>
    </source>
</evidence>